<evidence type="ECO:0000313" key="2">
    <source>
        <dbReference type="Proteomes" id="UP000783287"/>
    </source>
</evidence>
<reference evidence="1" key="2">
    <citation type="journal article" date="2021" name="Microbiome">
        <title>Successional dynamics and alternative stable states in a saline activated sludge microbial community over 9 years.</title>
        <authorList>
            <person name="Wang Y."/>
            <person name="Ye J."/>
            <person name="Ju F."/>
            <person name="Liu L."/>
            <person name="Boyd J.A."/>
            <person name="Deng Y."/>
            <person name="Parks D.H."/>
            <person name="Jiang X."/>
            <person name="Yin X."/>
            <person name="Woodcroft B.J."/>
            <person name="Tyson G.W."/>
            <person name="Hugenholtz P."/>
            <person name="Polz M.F."/>
            <person name="Zhang T."/>
        </authorList>
    </citation>
    <scope>NUCLEOTIDE SEQUENCE</scope>
    <source>
        <strain evidence="1">HKST-UBA14</strain>
    </source>
</reference>
<gene>
    <name evidence="1" type="ORF">KC909_03365</name>
</gene>
<reference evidence="1" key="1">
    <citation type="submission" date="2020-04" db="EMBL/GenBank/DDBJ databases">
        <authorList>
            <person name="Zhang T."/>
        </authorList>
    </citation>
    <scope>NUCLEOTIDE SEQUENCE</scope>
    <source>
        <strain evidence="1">HKST-UBA14</strain>
    </source>
</reference>
<dbReference type="Proteomes" id="UP000783287">
    <property type="component" value="Unassembled WGS sequence"/>
</dbReference>
<sequence length="240" mass="26506">MEPNKEIIRPNLVSYTFNTPEEAALVWAGLTADEQLQMADVYQKAFGGDPWYEVGACQQCGNFTSSMSICQSCSSTSISEAYPTEDLVGSYFPNDMLQAYLPGMFTMAKVEGRVVGFSTGGFITLGELIDRKYSGNQLILSSIMQETGVSEQDVLFYDNETCVDNSYQGLGIGKLLGEERRMLATELGADLICGRTVNLPWLSLKNRDLNAAGFDFLAFVPDGDNYQINGLLRNFYLAFK</sequence>
<name>A0A955L667_9BACT</name>
<dbReference type="EMBL" id="JAGQLK010000062">
    <property type="protein sequence ID" value="MCA9383378.1"/>
    <property type="molecule type" value="Genomic_DNA"/>
</dbReference>
<organism evidence="1 2">
    <name type="scientific">Candidatus Dojkabacteria bacterium</name>
    <dbReference type="NCBI Taxonomy" id="2099670"/>
    <lineage>
        <taxon>Bacteria</taxon>
        <taxon>Candidatus Dojkabacteria</taxon>
    </lineage>
</organism>
<dbReference type="SUPFAM" id="SSF55729">
    <property type="entry name" value="Acyl-CoA N-acyltransferases (Nat)"/>
    <property type="match status" value="1"/>
</dbReference>
<comment type="caution">
    <text evidence="1">The sequence shown here is derived from an EMBL/GenBank/DDBJ whole genome shotgun (WGS) entry which is preliminary data.</text>
</comment>
<accession>A0A955L667</accession>
<dbReference type="InterPro" id="IPR016181">
    <property type="entry name" value="Acyl_CoA_acyltransferase"/>
</dbReference>
<evidence type="ECO:0000313" key="1">
    <source>
        <dbReference type="EMBL" id="MCA9383378.1"/>
    </source>
</evidence>
<proteinExistence type="predicted"/>
<dbReference type="AlphaFoldDB" id="A0A955L667"/>
<protein>
    <submittedName>
        <fullName evidence="1">Uncharacterized protein</fullName>
    </submittedName>
</protein>